<accession>A0ABP0YLV8</accession>
<keyword evidence="3" id="KW-1185">Reference proteome</keyword>
<keyword evidence="1" id="KW-0175">Coiled coil</keyword>
<evidence type="ECO:0000256" key="1">
    <source>
        <dbReference type="SAM" id="Coils"/>
    </source>
</evidence>
<organism evidence="2 3">
    <name type="scientific">Citrullus colocynthis</name>
    <name type="common">colocynth</name>
    <dbReference type="NCBI Taxonomy" id="252529"/>
    <lineage>
        <taxon>Eukaryota</taxon>
        <taxon>Viridiplantae</taxon>
        <taxon>Streptophyta</taxon>
        <taxon>Embryophyta</taxon>
        <taxon>Tracheophyta</taxon>
        <taxon>Spermatophyta</taxon>
        <taxon>Magnoliopsida</taxon>
        <taxon>eudicotyledons</taxon>
        <taxon>Gunneridae</taxon>
        <taxon>Pentapetalae</taxon>
        <taxon>rosids</taxon>
        <taxon>fabids</taxon>
        <taxon>Cucurbitales</taxon>
        <taxon>Cucurbitaceae</taxon>
        <taxon>Benincaseae</taxon>
        <taxon>Citrullus</taxon>
    </lineage>
</organism>
<feature type="coiled-coil region" evidence="1">
    <location>
        <begin position="58"/>
        <end position="98"/>
    </location>
</feature>
<proteinExistence type="predicted"/>
<evidence type="ECO:0000313" key="2">
    <source>
        <dbReference type="EMBL" id="CAK9319850.1"/>
    </source>
</evidence>
<gene>
    <name evidence="2" type="ORF">CITCOLO1_LOCUS11869</name>
</gene>
<protein>
    <submittedName>
        <fullName evidence="2">Uncharacterized protein</fullName>
    </submittedName>
</protein>
<name>A0ABP0YLV8_9ROSI</name>
<dbReference type="PANTHER" id="PTHR35730:SF2">
    <property type="entry name" value="KINETOCHORE PROTEIN SPC24 HOMOLOG-RELATED"/>
    <property type="match status" value="1"/>
</dbReference>
<evidence type="ECO:0000313" key="3">
    <source>
        <dbReference type="Proteomes" id="UP001642487"/>
    </source>
</evidence>
<dbReference type="InterPro" id="IPR044951">
    <property type="entry name" value="SPC24-like"/>
</dbReference>
<reference evidence="2 3" key="1">
    <citation type="submission" date="2024-03" db="EMBL/GenBank/DDBJ databases">
        <authorList>
            <person name="Gkanogiannis A."/>
            <person name="Becerra Lopez-Lavalle L."/>
        </authorList>
    </citation>
    <scope>NUCLEOTIDE SEQUENCE [LARGE SCALE GENOMIC DNA]</scope>
</reference>
<dbReference type="Proteomes" id="UP001642487">
    <property type="component" value="Chromosome 4"/>
</dbReference>
<dbReference type="PANTHER" id="PTHR35730">
    <property type="entry name" value="KINETOCHORE PROTEIN SPC24 HOMOLOG-RELATED"/>
    <property type="match status" value="1"/>
</dbReference>
<sequence length="107" mass="12246">MGDFSSNSDIEEFISFADDLVELLKDPIDVQNLNQCLEHFKALQSSCDDDFSSVQSLIQDYEKKIQACRQKTEEAKANTVADDEMEILEKELEEEVGKGHLLMEEIR</sequence>
<dbReference type="EMBL" id="OZ021738">
    <property type="protein sequence ID" value="CAK9319850.1"/>
    <property type="molecule type" value="Genomic_DNA"/>
</dbReference>